<dbReference type="GO" id="GO:0005829">
    <property type="term" value="C:cytosol"/>
    <property type="evidence" value="ECO:0007669"/>
    <property type="project" value="TreeGrafter"/>
</dbReference>
<dbReference type="PROSITE" id="PS51462">
    <property type="entry name" value="NUDIX"/>
    <property type="match status" value="1"/>
</dbReference>
<dbReference type="SUPFAM" id="SSF55811">
    <property type="entry name" value="Nudix"/>
    <property type="match status" value="1"/>
</dbReference>
<dbReference type="PROSITE" id="PS00893">
    <property type="entry name" value="NUDIX_BOX"/>
    <property type="match status" value="1"/>
</dbReference>
<sequence>MAAQTPVVRVGVAAVVQDAQGRMVMGIRKGSHGEGQWQFPGGHLEMGESHFACAERETLEETGLVVRAEKLITLTNDIFSPTKHYITIFVLCRRVDETQEPQVLEPEKCERWAWKSWSDVKAVIAGEVEQARIFLPIINLLRDYPDVEAVVAQK</sequence>
<reference evidence="4" key="1">
    <citation type="journal article" date="2023" name="Mol. Phylogenet. Evol.">
        <title>Genome-scale phylogeny and comparative genomics of the fungal order Sordariales.</title>
        <authorList>
            <person name="Hensen N."/>
            <person name="Bonometti L."/>
            <person name="Westerberg I."/>
            <person name="Brannstrom I.O."/>
            <person name="Guillou S."/>
            <person name="Cros-Aarteil S."/>
            <person name="Calhoun S."/>
            <person name="Haridas S."/>
            <person name="Kuo A."/>
            <person name="Mondo S."/>
            <person name="Pangilinan J."/>
            <person name="Riley R."/>
            <person name="LaButti K."/>
            <person name="Andreopoulos B."/>
            <person name="Lipzen A."/>
            <person name="Chen C."/>
            <person name="Yan M."/>
            <person name="Daum C."/>
            <person name="Ng V."/>
            <person name="Clum A."/>
            <person name="Steindorff A."/>
            <person name="Ohm R.A."/>
            <person name="Martin F."/>
            <person name="Silar P."/>
            <person name="Natvig D.O."/>
            <person name="Lalanne C."/>
            <person name="Gautier V."/>
            <person name="Ament-Velasquez S.L."/>
            <person name="Kruys A."/>
            <person name="Hutchinson M.I."/>
            <person name="Powell A.J."/>
            <person name="Barry K."/>
            <person name="Miller A.N."/>
            <person name="Grigoriev I.V."/>
            <person name="Debuchy R."/>
            <person name="Gladieux P."/>
            <person name="Hiltunen Thoren M."/>
            <person name="Johannesson H."/>
        </authorList>
    </citation>
    <scope>NUCLEOTIDE SEQUENCE</scope>
    <source>
        <strain evidence="4">CBS 538.74</strain>
    </source>
</reference>
<proteinExistence type="inferred from homology"/>
<evidence type="ECO:0000313" key="5">
    <source>
        <dbReference type="Proteomes" id="UP001302745"/>
    </source>
</evidence>
<name>A0AAN6ZWN1_9PEZI</name>
<dbReference type="InterPro" id="IPR015797">
    <property type="entry name" value="NUDIX_hydrolase-like_dom_sf"/>
</dbReference>
<dbReference type="GO" id="GO:0006203">
    <property type="term" value="P:dGTP catabolic process"/>
    <property type="evidence" value="ECO:0007669"/>
    <property type="project" value="TreeGrafter"/>
</dbReference>
<dbReference type="CDD" id="cd04678">
    <property type="entry name" value="NUDIX_MTH2_Nudt15"/>
    <property type="match status" value="1"/>
</dbReference>
<protein>
    <submittedName>
        <fullName evidence="4">NUDIX hydrolase domain-like protein</fullName>
    </submittedName>
</protein>
<dbReference type="PANTHER" id="PTHR16099">
    <property type="entry name" value="8-OXO-DGTP DIPHOSPHATES NUDT15"/>
    <property type="match status" value="1"/>
</dbReference>
<dbReference type="InterPro" id="IPR000086">
    <property type="entry name" value="NUDIX_hydrolase_dom"/>
</dbReference>
<dbReference type="AlphaFoldDB" id="A0AAN6ZWN1"/>
<feature type="domain" description="Nudix hydrolase" evidence="3">
    <location>
        <begin position="7"/>
        <end position="141"/>
    </location>
</feature>
<evidence type="ECO:0000256" key="2">
    <source>
        <dbReference type="RuleBase" id="RU003476"/>
    </source>
</evidence>
<dbReference type="Proteomes" id="UP001302745">
    <property type="component" value="Unassembled WGS sequence"/>
</dbReference>
<keyword evidence="5" id="KW-1185">Reference proteome</keyword>
<dbReference type="InterPro" id="IPR020084">
    <property type="entry name" value="NUDIX_hydrolase_CS"/>
</dbReference>
<evidence type="ECO:0000256" key="1">
    <source>
        <dbReference type="ARBA" id="ARBA00022801"/>
    </source>
</evidence>
<keyword evidence="1 2" id="KW-0378">Hydrolase</keyword>
<dbReference type="Pfam" id="PF00293">
    <property type="entry name" value="NUDIX"/>
    <property type="match status" value="1"/>
</dbReference>
<reference evidence="4" key="2">
    <citation type="submission" date="2023-05" db="EMBL/GenBank/DDBJ databases">
        <authorList>
            <consortium name="Lawrence Berkeley National Laboratory"/>
            <person name="Steindorff A."/>
            <person name="Hensen N."/>
            <person name="Bonometti L."/>
            <person name="Westerberg I."/>
            <person name="Brannstrom I.O."/>
            <person name="Guillou S."/>
            <person name="Cros-Aarteil S."/>
            <person name="Calhoun S."/>
            <person name="Haridas S."/>
            <person name="Kuo A."/>
            <person name="Mondo S."/>
            <person name="Pangilinan J."/>
            <person name="Riley R."/>
            <person name="Labutti K."/>
            <person name="Andreopoulos B."/>
            <person name="Lipzen A."/>
            <person name="Chen C."/>
            <person name="Yanf M."/>
            <person name="Daum C."/>
            <person name="Ng V."/>
            <person name="Clum A."/>
            <person name="Ohm R."/>
            <person name="Martin F."/>
            <person name="Silar P."/>
            <person name="Natvig D."/>
            <person name="Lalanne C."/>
            <person name="Gautier V."/>
            <person name="Ament-Velasquez S.L."/>
            <person name="Kruys A."/>
            <person name="Hutchinson M.I."/>
            <person name="Powell A.J."/>
            <person name="Barry K."/>
            <person name="Miller A.N."/>
            <person name="Grigoriev I.V."/>
            <person name="Debuchy R."/>
            <person name="Gladieux P."/>
            <person name="Thoren M.H."/>
            <person name="Johannesson H."/>
        </authorList>
    </citation>
    <scope>NUCLEOTIDE SEQUENCE</scope>
    <source>
        <strain evidence="4">CBS 538.74</strain>
    </source>
</reference>
<evidence type="ECO:0000259" key="3">
    <source>
        <dbReference type="PROSITE" id="PS51462"/>
    </source>
</evidence>
<dbReference type="Gene3D" id="3.90.79.10">
    <property type="entry name" value="Nucleoside Triphosphate Pyrophosphohydrolase"/>
    <property type="match status" value="1"/>
</dbReference>
<accession>A0AAN6ZWN1</accession>
<dbReference type="PRINTS" id="PR00502">
    <property type="entry name" value="NUDIXFAMILY"/>
</dbReference>
<dbReference type="EMBL" id="MU856905">
    <property type="protein sequence ID" value="KAK4154715.1"/>
    <property type="molecule type" value="Genomic_DNA"/>
</dbReference>
<comment type="caution">
    <text evidence="4">The sequence shown here is derived from an EMBL/GenBank/DDBJ whole genome shotgun (WGS) entry which is preliminary data.</text>
</comment>
<gene>
    <name evidence="4" type="ORF">C8A00DRAFT_14208</name>
</gene>
<dbReference type="InterPro" id="IPR020476">
    <property type="entry name" value="Nudix_hydrolase"/>
</dbReference>
<dbReference type="GO" id="GO:0035539">
    <property type="term" value="F:8-oxo-7,8-dihydrodeoxyguanosine triphosphate pyrophosphatase activity"/>
    <property type="evidence" value="ECO:0007669"/>
    <property type="project" value="TreeGrafter"/>
</dbReference>
<evidence type="ECO:0000313" key="4">
    <source>
        <dbReference type="EMBL" id="KAK4154715.1"/>
    </source>
</evidence>
<dbReference type="PANTHER" id="PTHR16099:SF5">
    <property type="entry name" value="NUCLEOTIDE TRIPHOSPHATE DIPHOSPHATASE NUDT15"/>
    <property type="match status" value="1"/>
</dbReference>
<dbReference type="FunFam" id="3.90.79.10:FF:000060">
    <property type="entry name" value="Nudix hydrolase 1"/>
    <property type="match status" value="1"/>
</dbReference>
<comment type="similarity">
    <text evidence="2">Belongs to the Nudix hydrolase family.</text>
</comment>
<organism evidence="4 5">
    <name type="scientific">Chaetomidium leptoderma</name>
    <dbReference type="NCBI Taxonomy" id="669021"/>
    <lineage>
        <taxon>Eukaryota</taxon>
        <taxon>Fungi</taxon>
        <taxon>Dikarya</taxon>
        <taxon>Ascomycota</taxon>
        <taxon>Pezizomycotina</taxon>
        <taxon>Sordariomycetes</taxon>
        <taxon>Sordariomycetidae</taxon>
        <taxon>Sordariales</taxon>
        <taxon>Chaetomiaceae</taxon>
        <taxon>Chaetomidium</taxon>
    </lineage>
</organism>